<evidence type="ECO:0008006" key="4">
    <source>
        <dbReference type="Google" id="ProtNLM"/>
    </source>
</evidence>
<organism evidence="2 3">
    <name type="scientific">Metarhizium rileyi (strain RCEF 4871)</name>
    <name type="common">Nomuraea rileyi</name>
    <dbReference type="NCBI Taxonomy" id="1649241"/>
    <lineage>
        <taxon>Eukaryota</taxon>
        <taxon>Fungi</taxon>
        <taxon>Dikarya</taxon>
        <taxon>Ascomycota</taxon>
        <taxon>Pezizomycotina</taxon>
        <taxon>Sordariomycetes</taxon>
        <taxon>Hypocreomycetidae</taxon>
        <taxon>Hypocreales</taxon>
        <taxon>Clavicipitaceae</taxon>
        <taxon>Metarhizium</taxon>
    </lineage>
</organism>
<dbReference type="Proteomes" id="UP000317257">
    <property type="component" value="Unassembled WGS sequence"/>
</dbReference>
<evidence type="ECO:0000313" key="2">
    <source>
        <dbReference type="EMBL" id="TWU76995.1"/>
    </source>
</evidence>
<accession>A0A5C6GGE0</accession>
<feature type="compositionally biased region" description="Basic and acidic residues" evidence="1">
    <location>
        <begin position="440"/>
        <end position="450"/>
    </location>
</feature>
<evidence type="ECO:0000256" key="1">
    <source>
        <dbReference type="SAM" id="MobiDB-lite"/>
    </source>
</evidence>
<reference evidence="3" key="1">
    <citation type="submission" date="2018-12" db="EMBL/GenBank/DDBJ databases">
        <title>The complete genome of Metarhizium rileyi, a key fungal pathogen of Lepidoptera.</title>
        <authorList>
            <person name="Binneck E."/>
            <person name="Lastra C.C.L."/>
            <person name="Sosa-Gomez D.R."/>
        </authorList>
    </citation>
    <scope>NUCLEOTIDE SEQUENCE [LARGE SCALE GENOMIC DNA]</scope>
    <source>
        <strain evidence="3">Cep018-CH2</strain>
    </source>
</reference>
<proteinExistence type="predicted"/>
<feature type="region of interest" description="Disordered" evidence="1">
    <location>
        <begin position="56"/>
        <end position="85"/>
    </location>
</feature>
<feature type="region of interest" description="Disordered" evidence="1">
    <location>
        <begin position="430"/>
        <end position="450"/>
    </location>
</feature>
<feature type="compositionally biased region" description="Low complexity" evidence="1">
    <location>
        <begin position="59"/>
        <end position="68"/>
    </location>
</feature>
<feature type="compositionally biased region" description="Polar residues" evidence="1">
    <location>
        <begin position="71"/>
        <end position="85"/>
    </location>
</feature>
<dbReference type="EMBL" id="SBHS01000004">
    <property type="protein sequence ID" value="TWU76995.1"/>
    <property type="molecule type" value="Genomic_DNA"/>
</dbReference>
<dbReference type="AlphaFoldDB" id="A0A5C6GGE0"/>
<protein>
    <recommendedName>
        <fullName evidence="4">IBR domain-containing protein</fullName>
    </recommendedName>
</protein>
<sequence>MMDVTTHIPELEDALYCREVMQLHAGKSELQNDRELLKKAHGLGIMATLPSVAEAKRVTSSASDSTESTSREQTFSTISEASTSHLTPHSSIYGGLGPNFSSVDSNINKPMCKALNFAPYEKYLSQINTVHEEPRFRKQTLMVESSGQSIFSFCRACGGVWDVATGCPNVCNGEEGLAKKRREEEEQATVEKAMREAEQQKCKERSALHPIMMALETSQKQEKQRFLDFRLSAEASMRTRHTAEEVALTKRLAEEKDQLSRKHSEETTQLDDRQISEELELRQSLEQAEKSIRVRIKHMEAYCDGLGQSPNGSALPPRVVTEQNLRDLGNQYNLRDDMERQNQSKINMMRDRQGKRMEGLLEKHAADLRTHAEGQGKAKDELVDRHKQEEIQFNSIFDERQCRTSAKWTLAIEVLCKELQEQDGLKYAEIDPPSWPAKVIPKEESPNDAI</sequence>
<gene>
    <name evidence="2" type="ORF">ED733_007494</name>
</gene>
<comment type="caution">
    <text evidence="2">The sequence shown here is derived from an EMBL/GenBank/DDBJ whole genome shotgun (WGS) entry which is preliminary data.</text>
</comment>
<evidence type="ECO:0000313" key="3">
    <source>
        <dbReference type="Proteomes" id="UP000317257"/>
    </source>
</evidence>
<name>A0A5C6GGE0_METRR</name>